<evidence type="ECO:0000256" key="7">
    <source>
        <dbReference type="SAM" id="Coils"/>
    </source>
</evidence>
<keyword evidence="3 8" id="KW-0812">Transmembrane</keyword>
<dbReference type="GO" id="GO:0016020">
    <property type="term" value="C:membrane"/>
    <property type="evidence" value="ECO:0007669"/>
    <property type="project" value="UniProtKB-SubCell"/>
</dbReference>
<keyword evidence="4 8" id="KW-1133">Transmembrane helix</keyword>
<dbReference type="EMBL" id="RCHS01003581">
    <property type="protein sequence ID" value="RMX40721.1"/>
    <property type="molecule type" value="Genomic_DNA"/>
</dbReference>
<name>A0A3M6THC0_POCDA</name>
<dbReference type="PANTHER" id="PTHR31759">
    <property type="entry name" value="COILED-COIL DOMAIN-CONTAINING PROTEIN 167"/>
    <property type="match status" value="1"/>
</dbReference>
<reference evidence="9 10" key="1">
    <citation type="journal article" date="2018" name="Sci. Rep.">
        <title>Comparative analysis of the Pocillopora damicornis genome highlights role of immune system in coral evolution.</title>
        <authorList>
            <person name="Cunning R."/>
            <person name="Bay R.A."/>
            <person name="Gillette P."/>
            <person name="Baker A.C."/>
            <person name="Traylor-Knowles N."/>
        </authorList>
    </citation>
    <scope>NUCLEOTIDE SEQUENCE [LARGE SCALE GENOMIC DNA]</scope>
    <source>
        <strain evidence="9">RSMAS</strain>
        <tissue evidence="9">Whole animal</tissue>
    </source>
</reference>
<dbReference type="Proteomes" id="UP000275408">
    <property type="component" value="Unassembled WGS sequence"/>
</dbReference>
<dbReference type="InterPro" id="IPR028194">
    <property type="entry name" value="CC167"/>
</dbReference>
<evidence type="ECO:0000256" key="1">
    <source>
        <dbReference type="ARBA" id="ARBA00004167"/>
    </source>
</evidence>
<protein>
    <recommendedName>
        <fullName evidence="2">Coiled-coil domain-containing protein 167</fullName>
    </recommendedName>
</protein>
<evidence type="ECO:0000256" key="2">
    <source>
        <dbReference type="ARBA" id="ARBA00022350"/>
    </source>
</evidence>
<comment type="subcellular location">
    <subcellularLocation>
        <location evidence="1">Membrane</location>
        <topology evidence="1">Single-pass membrane protein</topology>
    </subcellularLocation>
</comment>
<evidence type="ECO:0000256" key="8">
    <source>
        <dbReference type="SAM" id="Phobius"/>
    </source>
</evidence>
<proteinExistence type="predicted"/>
<organism evidence="9 10">
    <name type="scientific">Pocillopora damicornis</name>
    <name type="common">Cauliflower coral</name>
    <name type="synonym">Millepora damicornis</name>
    <dbReference type="NCBI Taxonomy" id="46731"/>
    <lineage>
        <taxon>Eukaryota</taxon>
        <taxon>Metazoa</taxon>
        <taxon>Cnidaria</taxon>
        <taxon>Anthozoa</taxon>
        <taxon>Hexacorallia</taxon>
        <taxon>Scleractinia</taxon>
        <taxon>Astrocoeniina</taxon>
        <taxon>Pocilloporidae</taxon>
        <taxon>Pocillopora</taxon>
    </lineage>
</organism>
<gene>
    <name evidence="9" type="ORF">pdam_00015951</name>
</gene>
<evidence type="ECO:0000256" key="6">
    <source>
        <dbReference type="ARBA" id="ARBA00023136"/>
    </source>
</evidence>
<dbReference type="Pfam" id="PF15188">
    <property type="entry name" value="CCDC-167"/>
    <property type="match status" value="1"/>
</dbReference>
<evidence type="ECO:0000313" key="9">
    <source>
        <dbReference type="EMBL" id="RMX40721.1"/>
    </source>
</evidence>
<evidence type="ECO:0000313" key="10">
    <source>
        <dbReference type="Proteomes" id="UP000275408"/>
    </source>
</evidence>
<sequence>SSTLKMATIVNQIEEVEKDIRGCEDELDMIDRRLRLKKLSDSERDGLIDRQEQIQEKLKEHDACSCILFIEKSLGNLRKENRKSMAVSVAILGLLFMGYLLFFS</sequence>
<keyword evidence="6 8" id="KW-0472">Membrane</keyword>
<feature type="non-terminal residue" evidence="9">
    <location>
        <position position="1"/>
    </location>
</feature>
<feature type="coiled-coil region" evidence="7">
    <location>
        <begin position="6"/>
        <end position="33"/>
    </location>
</feature>
<evidence type="ECO:0000256" key="5">
    <source>
        <dbReference type="ARBA" id="ARBA00023054"/>
    </source>
</evidence>
<dbReference type="OrthoDB" id="6435278at2759"/>
<feature type="transmembrane region" description="Helical" evidence="8">
    <location>
        <begin position="85"/>
        <end position="103"/>
    </location>
</feature>
<dbReference type="PANTHER" id="PTHR31759:SF1">
    <property type="entry name" value="COILED-COIL DOMAIN-CONTAINING PROTEIN 167"/>
    <property type="match status" value="1"/>
</dbReference>
<dbReference type="AlphaFoldDB" id="A0A3M6THC0"/>
<accession>A0A3M6THC0</accession>
<comment type="caution">
    <text evidence="9">The sequence shown here is derived from an EMBL/GenBank/DDBJ whole genome shotgun (WGS) entry which is preliminary data.</text>
</comment>
<evidence type="ECO:0000256" key="3">
    <source>
        <dbReference type="ARBA" id="ARBA00022692"/>
    </source>
</evidence>
<keyword evidence="5 7" id="KW-0175">Coiled coil</keyword>
<keyword evidence="10" id="KW-1185">Reference proteome</keyword>
<evidence type="ECO:0000256" key="4">
    <source>
        <dbReference type="ARBA" id="ARBA00022989"/>
    </source>
</evidence>